<evidence type="ECO:0000256" key="6">
    <source>
        <dbReference type="ARBA" id="ARBA00022840"/>
    </source>
</evidence>
<accession>A0A832V2S2</accession>
<keyword evidence="5" id="KW-0658">Purine biosynthesis</keyword>
<dbReference type="InterPro" id="IPR017926">
    <property type="entry name" value="GATASE"/>
</dbReference>
<evidence type="ECO:0000256" key="1">
    <source>
        <dbReference type="ARBA" id="ARBA00002332"/>
    </source>
</evidence>
<keyword evidence="4" id="KW-0332">GMP biosynthesis</keyword>
<name>A0A832V2S2_9ARCH</name>
<dbReference type="Proteomes" id="UP000646946">
    <property type="component" value="Unassembled WGS sequence"/>
</dbReference>
<keyword evidence="3" id="KW-0547">Nucleotide-binding</keyword>
<keyword evidence="7" id="KW-0315">Glutamine amidotransferase</keyword>
<evidence type="ECO:0000313" key="9">
    <source>
        <dbReference type="EMBL" id="HIK00943.1"/>
    </source>
</evidence>
<proteinExistence type="predicted"/>
<sequence length="194" mass="21513">MKIIVIDNGSQYTHRIYRTLQDLKVETKIVPNTTPLEQIKDADALCFSGSGGLVSQGASMGNCPIYLEKFKGPILGMCAGHQLIGEFFGGKVRSASESDSGTPEYGKTEIIIDKHEGLFKGLPVKFAVWESHNDEVSEISPELELLAHSDTCAFEAIKHISRPIYGVQFHPEVQHSQFGREIYANFVHIAKTYK</sequence>
<comment type="function">
    <text evidence="1">Catalyzes the synthesis of GMP from XMP.</text>
</comment>
<dbReference type="NCBIfam" id="TIGR00888">
    <property type="entry name" value="guaA_Nterm"/>
    <property type="match status" value="1"/>
</dbReference>
<keyword evidence="10" id="KW-1185">Reference proteome</keyword>
<dbReference type="SUPFAM" id="SSF52317">
    <property type="entry name" value="Class I glutamine amidotransferase-like"/>
    <property type="match status" value="1"/>
</dbReference>
<evidence type="ECO:0000256" key="5">
    <source>
        <dbReference type="ARBA" id="ARBA00022755"/>
    </source>
</evidence>
<dbReference type="PROSITE" id="PS51273">
    <property type="entry name" value="GATASE_TYPE_1"/>
    <property type="match status" value="1"/>
</dbReference>
<dbReference type="PRINTS" id="PR00096">
    <property type="entry name" value="GATASE"/>
</dbReference>
<dbReference type="InterPro" id="IPR029062">
    <property type="entry name" value="Class_I_gatase-like"/>
</dbReference>
<dbReference type="EC" id="6.3.5.2" evidence="9"/>
<reference evidence="9 10" key="1">
    <citation type="journal article" name="Nat. Commun.">
        <title>Undinarchaeota illuminate DPANN phylogeny and the impact of gene transfer on archaeal evolution.</title>
        <authorList>
            <person name="Dombrowski N."/>
            <person name="Williams T.A."/>
            <person name="Sun J."/>
            <person name="Woodcroft B.J."/>
            <person name="Lee J.H."/>
            <person name="Minh B.Q."/>
            <person name="Rinke C."/>
            <person name="Spang A."/>
        </authorList>
    </citation>
    <scope>NUCLEOTIDE SEQUENCE [LARGE SCALE GENOMIC DNA]</scope>
    <source>
        <strain evidence="9">MAG_bin1129</strain>
    </source>
</reference>
<keyword evidence="6" id="KW-0067">ATP-binding</keyword>
<gene>
    <name evidence="9" type="ORF">H1016_05420</name>
</gene>
<feature type="domain" description="Glutamine amidotransferase" evidence="8">
    <location>
        <begin position="5"/>
        <end position="188"/>
    </location>
</feature>
<dbReference type="GO" id="GO:0005829">
    <property type="term" value="C:cytosol"/>
    <property type="evidence" value="ECO:0007669"/>
    <property type="project" value="TreeGrafter"/>
</dbReference>
<evidence type="ECO:0000256" key="3">
    <source>
        <dbReference type="ARBA" id="ARBA00022741"/>
    </source>
</evidence>
<comment type="caution">
    <text evidence="9">The sequence shown here is derived from an EMBL/GenBank/DDBJ whole genome shotgun (WGS) entry which is preliminary data.</text>
</comment>
<dbReference type="Pfam" id="PF00117">
    <property type="entry name" value="GATase"/>
    <property type="match status" value="1"/>
</dbReference>
<dbReference type="PANTHER" id="PTHR11922:SF2">
    <property type="entry name" value="GMP SYNTHASE [GLUTAMINE-HYDROLYZING]"/>
    <property type="match status" value="1"/>
</dbReference>
<dbReference type="CDD" id="cd01742">
    <property type="entry name" value="GATase1_GMP_Synthase"/>
    <property type="match status" value="1"/>
</dbReference>
<dbReference type="EMBL" id="DVAB01000049">
    <property type="protein sequence ID" value="HIK00943.1"/>
    <property type="molecule type" value="Genomic_DNA"/>
</dbReference>
<dbReference type="FunFam" id="3.40.50.880:FF:000047">
    <property type="entry name" value="GMP synthase [glutamine-hydrolyzing] subunit A"/>
    <property type="match status" value="1"/>
</dbReference>
<dbReference type="AlphaFoldDB" id="A0A832V2S2"/>
<dbReference type="GO" id="GO:0003921">
    <property type="term" value="F:GMP synthase activity"/>
    <property type="evidence" value="ECO:0007669"/>
    <property type="project" value="TreeGrafter"/>
</dbReference>
<dbReference type="GO" id="GO:0005524">
    <property type="term" value="F:ATP binding"/>
    <property type="evidence" value="ECO:0007669"/>
    <property type="project" value="UniProtKB-KW"/>
</dbReference>
<evidence type="ECO:0000313" key="10">
    <source>
        <dbReference type="Proteomes" id="UP000646946"/>
    </source>
</evidence>
<protein>
    <submittedName>
        <fullName evidence="9">GMP synthase subunit A</fullName>
        <ecNumber evidence="9">6.3.5.2</ecNumber>
    </submittedName>
</protein>
<keyword evidence="2 9" id="KW-0436">Ligase</keyword>
<dbReference type="PANTHER" id="PTHR11922">
    <property type="entry name" value="GMP SYNTHASE-RELATED"/>
    <property type="match status" value="1"/>
</dbReference>
<evidence type="ECO:0000256" key="2">
    <source>
        <dbReference type="ARBA" id="ARBA00022598"/>
    </source>
</evidence>
<dbReference type="InterPro" id="IPR004739">
    <property type="entry name" value="GMP_synth_GATase"/>
</dbReference>
<dbReference type="NCBIfam" id="NF001975">
    <property type="entry name" value="PRK00758.1"/>
    <property type="match status" value="1"/>
</dbReference>
<evidence type="ECO:0000256" key="4">
    <source>
        <dbReference type="ARBA" id="ARBA00022749"/>
    </source>
</evidence>
<dbReference type="Gene3D" id="3.40.50.880">
    <property type="match status" value="1"/>
</dbReference>
<organism evidence="9 10">
    <name type="scientific">Candidatus Naiadarchaeum limnaeum</name>
    <dbReference type="NCBI Taxonomy" id="2756139"/>
    <lineage>
        <taxon>Archaea</taxon>
        <taxon>Candidatus Undinarchaeota</taxon>
        <taxon>Candidatus Undinarchaeia</taxon>
        <taxon>Candidatus Naiadarchaeales</taxon>
        <taxon>Candidatus Naiadarchaeaceae</taxon>
        <taxon>Candidatus Naiadarchaeum</taxon>
    </lineage>
</organism>
<evidence type="ECO:0000256" key="7">
    <source>
        <dbReference type="ARBA" id="ARBA00022962"/>
    </source>
</evidence>
<evidence type="ECO:0000259" key="8">
    <source>
        <dbReference type="Pfam" id="PF00117"/>
    </source>
</evidence>
<dbReference type="PRINTS" id="PR00097">
    <property type="entry name" value="ANTSNTHASEII"/>
</dbReference>